<gene>
    <name evidence="1" type="ORF">H9702_02235</name>
</gene>
<protein>
    <submittedName>
        <fullName evidence="1">Uncharacterized protein</fullName>
    </submittedName>
</protein>
<comment type="caution">
    <text evidence="1">The sequence shown here is derived from an EMBL/GenBank/DDBJ whole genome shotgun (WGS) entry which is preliminary data.</text>
</comment>
<name>A0A9D2NRZ3_9FIRM</name>
<reference evidence="1" key="1">
    <citation type="journal article" date="2021" name="PeerJ">
        <title>Extensive microbial diversity within the chicken gut microbiome revealed by metagenomics and culture.</title>
        <authorList>
            <person name="Gilroy R."/>
            <person name="Ravi A."/>
            <person name="Getino M."/>
            <person name="Pursley I."/>
            <person name="Horton D.L."/>
            <person name="Alikhan N.F."/>
            <person name="Baker D."/>
            <person name="Gharbi K."/>
            <person name="Hall N."/>
            <person name="Watson M."/>
            <person name="Adriaenssens E.M."/>
            <person name="Foster-Nyarko E."/>
            <person name="Jarju S."/>
            <person name="Secka A."/>
            <person name="Antonio M."/>
            <person name="Oren A."/>
            <person name="Chaudhuri R.R."/>
            <person name="La Ragione R."/>
            <person name="Hildebrand F."/>
            <person name="Pallen M.J."/>
        </authorList>
    </citation>
    <scope>NUCLEOTIDE SEQUENCE</scope>
    <source>
        <strain evidence="1">CHK187-11901</strain>
    </source>
</reference>
<organism evidence="1 2">
    <name type="scientific">Candidatus Merdibacter merdavium</name>
    <dbReference type="NCBI Taxonomy" id="2838692"/>
    <lineage>
        <taxon>Bacteria</taxon>
        <taxon>Bacillati</taxon>
        <taxon>Bacillota</taxon>
        <taxon>Erysipelotrichia</taxon>
        <taxon>Erysipelotrichales</taxon>
        <taxon>Erysipelotrichaceae</taxon>
        <taxon>Merdibacter</taxon>
    </lineage>
</organism>
<evidence type="ECO:0000313" key="2">
    <source>
        <dbReference type="Proteomes" id="UP000823896"/>
    </source>
</evidence>
<evidence type="ECO:0000313" key="1">
    <source>
        <dbReference type="EMBL" id="HJC35934.1"/>
    </source>
</evidence>
<proteinExistence type="predicted"/>
<sequence length="59" mass="6671">MRDGPQKASDKFWALEERIRKDQHDVGVQARMSRSMALPNLVALMREGVITMADLEPSS</sequence>
<dbReference type="AlphaFoldDB" id="A0A9D2NRZ3"/>
<accession>A0A9D2NRZ3</accession>
<dbReference type="EMBL" id="DWWM01000011">
    <property type="protein sequence ID" value="HJC35934.1"/>
    <property type="molecule type" value="Genomic_DNA"/>
</dbReference>
<reference evidence="1" key="2">
    <citation type="submission" date="2021-04" db="EMBL/GenBank/DDBJ databases">
        <authorList>
            <person name="Gilroy R."/>
        </authorList>
    </citation>
    <scope>NUCLEOTIDE SEQUENCE</scope>
    <source>
        <strain evidence="1">CHK187-11901</strain>
    </source>
</reference>
<dbReference type="Proteomes" id="UP000823896">
    <property type="component" value="Unassembled WGS sequence"/>
</dbReference>